<dbReference type="EMBL" id="BK015356">
    <property type="protein sequence ID" value="DAE02962.1"/>
    <property type="molecule type" value="Genomic_DNA"/>
</dbReference>
<organism evidence="1">
    <name type="scientific">Siphoviridae sp. ctM4S20</name>
    <dbReference type="NCBI Taxonomy" id="2825458"/>
    <lineage>
        <taxon>Viruses</taxon>
        <taxon>Duplodnaviria</taxon>
        <taxon>Heunggongvirae</taxon>
        <taxon>Uroviricota</taxon>
        <taxon>Caudoviricetes</taxon>
    </lineage>
</organism>
<sequence length="50" mass="5713">MPLIHCVLDWHEAWKTSEGSIPSIGLGRVRTPYDTFFISRYRPVPIAGQL</sequence>
<accession>A0A8S5P7J6</accession>
<protein>
    <submittedName>
        <fullName evidence="1">Uncharacterized protein</fullName>
    </submittedName>
</protein>
<name>A0A8S5P7J6_9CAUD</name>
<reference evidence="1" key="1">
    <citation type="journal article" date="2021" name="Proc. Natl. Acad. Sci. U.S.A.">
        <title>A Catalog of Tens of Thousands of Viruses from Human Metagenomes Reveals Hidden Associations with Chronic Diseases.</title>
        <authorList>
            <person name="Tisza M.J."/>
            <person name="Buck C.B."/>
        </authorList>
    </citation>
    <scope>NUCLEOTIDE SEQUENCE</scope>
    <source>
        <strain evidence="1">CtM4S20</strain>
    </source>
</reference>
<proteinExistence type="predicted"/>
<evidence type="ECO:0000313" key="1">
    <source>
        <dbReference type="EMBL" id="DAE02962.1"/>
    </source>
</evidence>